<evidence type="ECO:0000313" key="4">
    <source>
        <dbReference type="Proteomes" id="UP000178606"/>
    </source>
</evidence>
<dbReference type="Pfam" id="PF07940">
    <property type="entry name" value="Hepar_II_III_C"/>
    <property type="match status" value="1"/>
</dbReference>
<dbReference type="AlphaFoldDB" id="A0A1F6CAT5"/>
<comment type="caution">
    <text evidence="3">The sequence shown here is derived from an EMBL/GenBank/DDBJ whole genome shotgun (WGS) entry which is preliminary data.</text>
</comment>
<reference evidence="3 4" key="1">
    <citation type="journal article" date="2016" name="Nat. Commun.">
        <title>Thousands of microbial genomes shed light on interconnected biogeochemical processes in an aquifer system.</title>
        <authorList>
            <person name="Anantharaman K."/>
            <person name="Brown C.T."/>
            <person name="Hug L.A."/>
            <person name="Sharon I."/>
            <person name="Castelle C.J."/>
            <person name="Probst A.J."/>
            <person name="Thomas B.C."/>
            <person name="Singh A."/>
            <person name="Wilkins M.J."/>
            <person name="Karaoz U."/>
            <person name="Brodie E.L."/>
            <person name="Williams K.H."/>
            <person name="Hubbard S.S."/>
            <person name="Banfield J.F."/>
        </authorList>
    </citation>
    <scope>NUCLEOTIDE SEQUENCE [LARGE SCALE GENOMIC DNA]</scope>
    <source>
        <strain evidence="4">RIFCSPLOWO2_12_FULL_64_10</strain>
    </source>
</reference>
<dbReference type="InterPro" id="IPR008929">
    <property type="entry name" value="Chondroitin_lyas"/>
</dbReference>
<accession>A0A1F6CAT5</accession>
<comment type="subcellular location">
    <subcellularLocation>
        <location evidence="1">Cell envelope</location>
    </subcellularLocation>
</comment>
<organism evidence="3 4">
    <name type="scientific">Handelsmanbacteria sp. (strain RIFCSPLOWO2_12_FULL_64_10)</name>
    <dbReference type="NCBI Taxonomy" id="1817868"/>
    <lineage>
        <taxon>Bacteria</taxon>
        <taxon>Candidatus Handelsmaniibacteriota</taxon>
    </lineage>
</organism>
<evidence type="ECO:0000256" key="1">
    <source>
        <dbReference type="ARBA" id="ARBA00004196"/>
    </source>
</evidence>
<gene>
    <name evidence="3" type="ORF">A3F84_08035</name>
</gene>
<sequence length="709" mass="79873">MNDTTWTARIRPDHPRLFFNAGTWPAVRERALTVCRGHYEKVRAYADGPPPEREWSLIDRPASLPGASVEIRDWGQQLFSSAFVYRMAPDPQRLADIQEKLRASAEYYHACFDQGQSVNWYAQSRIGCLAALDWLWNEFTPEERREIGLRLLSHVEQALHKPDIVRRNNGDHRSGLYGDPCLAWYAGLTFYNEGIDDERALRFLNRGHDDHTKLLTHRAAASGDDGGEASPTLGYSFGEYPTTQWNFFYTYQSATGRDIAQDWPHAATMTNYVIWNWLPGGLEFGYGDTPHVTNALPLNWLYTHASHIMSLYGQTHPEWAALAHHLRNQIDGDFRPNSWPIHPFLLSDLEKAPPPQDPGVLPPARHFENMGQVFMRSGSGPDDTYALFVCGGILGGQHRHYDATHFTIYKRGFLALDSGTRQGNTDNLQNYFAQTVAHNCVLIKMPGEPPSRYWNGEVFGQAGGQSSHEGSQVLAFETGPHFTYVAGDATSTYSGEKCGLMARQLLFIPPDHFVVFDRVTSTKADYAKTWLLHHANEPALNGKTWRSDQGQGRIFARTLLPRDAVLEKVGGPGREFIADGVNYPIDAGPSQYIRDRKYQIYKMDYDEVPELMGRWRMEVRPGSPREEDIFLHLIQVGDQTLEEMSDARVKTADNGAEVVFRAGDREVALSLTVAGEIGGHIKISRGAQVLVDRDLTRQVMPQVGLASLR</sequence>
<dbReference type="Gene3D" id="2.70.98.70">
    <property type="match status" value="1"/>
</dbReference>
<evidence type="ECO:0000313" key="3">
    <source>
        <dbReference type="EMBL" id="OGG46283.1"/>
    </source>
</evidence>
<dbReference type="GO" id="GO:0030313">
    <property type="term" value="C:cell envelope"/>
    <property type="evidence" value="ECO:0007669"/>
    <property type="project" value="UniProtKB-SubCell"/>
</dbReference>
<feature type="domain" description="Heparinase II/III-like C-terminal" evidence="2">
    <location>
        <begin position="362"/>
        <end position="541"/>
    </location>
</feature>
<dbReference type="Proteomes" id="UP000178606">
    <property type="component" value="Unassembled WGS sequence"/>
</dbReference>
<dbReference type="GO" id="GO:0016829">
    <property type="term" value="F:lyase activity"/>
    <property type="evidence" value="ECO:0007669"/>
    <property type="project" value="InterPro"/>
</dbReference>
<evidence type="ECO:0000259" key="2">
    <source>
        <dbReference type="Pfam" id="PF07940"/>
    </source>
</evidence>
<proteinExistence type="predicted"/>
<dbReference type="EMBL" id="MFKF01000328">
    <property type="protein sequence ID" value="OGG46283.1"/>
    <property type="molecule type" value="Genomic_DNA"/>
</dbReference>
<dbReference type="InterPro" id="IPR012480">
    <property type="entry name" value="Hepar_II_III_C"/>
</dbReference>
<protein>
    <recommendedName>
        <fullName evidence="2">Heparinase II/III-like C-terminal domain-containing protein</fullName>
    </recommendedName>
</protein>
<name>A0A1F6CAT5_HANXR</name>
<dbReference type="Gene3D" id="1.50.10.100">
    <property type="entry name" value="Chondroitin AC/alginate lyase"/>
    <property type="match status" value="1"/>
</dbReference>